<name>A0AAE1CTW6_9GAST</name>
<accession>A0AAE1CTW6</accession>
<evidence type="ECO:0000313" key="1">
    <source>
        <dbReference type="EMBL" id="KAK3734462.1"/>
    </source>
</evidence>
<proteinExistence type="predicted"/>
<reference evidence="1" key="1">
    <citation type="journal article" date="2023" name="G3 (Bethesda)">
        <title>A reference genome for the long-term kleptoplast-retaining sea slug Elysia crispata morphotype clarki.</title>
        <authorList>
            <person name="Eastman K.E."/>
            <person name="Pendleton A.L."/>
            <person name="Shaikh M.A."/>
            <person name="Suttiyut T."/>
            <person name="Ogas R."/>
            <person name="Tomko P."/>
            <person name="Gavelis G."/>
            <person name="Widhalm J.R."/>
            <person name="Wisecaver J.H."/>
        </authorList>
    </citation>
    <scope>NUCLEOTIDE SEQUENCE</scope>
    <source>
        <strain evidence="1">ECLA1</strain>
    </source>
</reference>
<gene>
    <name evidence="1" type="ORF">RRG08_029137</name>
</gene>
<protein>
    <submittedName>
        <fullName evidence="1">Uncharacterized protein</fullName>
    </submittedName>
</protein>
<dbReference type="Proteomes" id="UP001283361">
    <property type="component" value="Unassembled WGS sequence"/>
</dbReference>
<organism evidence="1 2">
    <name type="scientific">Elysia crispata</name>
    <name type="common">lettuce slug</name>
    <dbReference type="NCBI Taxonomy" id="231223"/>
    <lineage>
        <taxon>Eukaryota</taxon>
        <taxon>Metazoa</taxon>
        <taxon>Spiralia</taxon>
        <taxon>Lophotrochozoa</taxon>
        <taxon>Mollusca</taxon>
        <taxon>Gastropoda</taxon>
        <taxon>Heterobranchia</taxon>
        <taxon>Euthyneura</taxon>
        <taxon>Panpulmonata</taxon>
        <taxon>Sacoglossa</taxon>
        <taxon>Placobranchoidea</taxon>
        <taxon>Plakobranchidae</taxon>
        <taxon>Elysia</taxon>
    </lineage>
</organism>
<sequence>MCVTVPYWTGSGICKIDPSYHSDPPHEWRGPVSVELGHYSLTAPWERCIRLCCTLKTTSEATMMADSICVSPGYGRMLHPATLKHMLERTLYPHVPFFVLSSGSFPQNPVQQSFPPAGTYLSFHRGSSNCCISPGAVHTAMQSVQQ</sequence>
<keyword evidence="2" id="KW-1185">Reference proteome</keyword>
<dbReference type="AlphaFoldDB" id="A0AAE1CTW6"/>
<dbReference type="EMBL" id="JAWDGP010006848">
    <property type="protein sequence ID" value="KAK3734462.1"/>
    <property type="molecule type" value="Genomic_DNA"/>
</dbReference>
<evidence type="ECO:0000313" key="2">
    <source>
        <dbReference type="Proteomes" id="UP001283361"/>
    </source>
</evidence>
<comment type="caution">
    <text evidence="1">The sequence shown here is derived from an EMBL/GenBank/DDBJ whole genome shotgun (WGS) entry which is preliminary data.</text>
</comment>